<dbReference type="AlphaFoldDB" id="A0A444R109"/>
<keyword evidence="1" id="KW-1133">Transmembrane helix</keyword>
<keyword evidence="1" id="KW-0812">Transmembrane</keyword>
<evidence type="ECO:0000313" key="2">
    <source>
        <dbReference type="EMBL" id="RXC78141.1"/>
    </source>
</evidence>
<dbReference type="Proteomes" id="UP000288730">
    <property type="component" value="Unassembled WGS sequence"/>
</dbReference>
<reference evidence="2 3" key="1">
    <citation type="submission" date="2019-01" db="EMBL/GenBank/DDBJ databases">
        <title>Genomic analysis of febrile catheter-associated UTI E. coli isolates.</title>
        <authorList>
            <person name="Potter R."/>
            <person name="Zou Z."/>
            <person name="Henderson J."/>
            <person name="Dantas G."/>
        </authorList>
    </citation>
    <scope>NUCLEOTIDE SEQUENCE [LARGE SCALE GENOMIC DNA]</scope>
    <source>
        <strain evidence="2 3">29_CAASB</strain>
    </source>
</reference>
<sequence length="39" mass="4297">SSFAALTPEIGAVLANTLSNLISAVLLIYLFRLYMLIRQ</sequence>
<feature type="non-terminal residue" evidence="2">
    <location>
        <position position="1"/>
    </location>
</feature>
<proteinExistence type="predicted"/>
<organism evidence="2 3">
    <name type="scientific">Escherichia coli</name>
    <dbReference type="NCBI Taxonomy" id="562"/>
    <lineage>
        <taxon>Bacteria</taxon>
        <taxon>Pseudomonadati</taxon>
        <taxon>Pseudomonadota</taxon>
        <taxon>Gammaproteobacteria</taxon>
        <taxon>Enterobacterales</taxon>
        <taxon>Enterobacteriaceae</taxon>
        <taxon>Escherichia</taxon>
    </lineage>
</organism>
<gene>
    <name evidence="2" type="ORF">EPS76_34150</name>
</gene>
<evidence type="ECO:0000313" key="3">
    <source>
        <dbReference type="Proteomes" id="UP000288730"/>
    </source>
</evidence>
<keyword evidence="1" id="KW-0472">Membrane</keyword>
<dbReference type="Pfam" id="PF06790">
    <property type="entry name" value="UPF0259"/>
    <property type="match status" value="1"/>
</dbReference>
<evidence type="ECO:0000256" key="1">
    <source>
        <dbReference type="SAM" id="Phobius"/>
    </source>
</evidence>
<protein>
    <submittedName>
        <fullName evidence="2">UPF0259 family protein</fullName>
    </submittedName>
</protein>
<accession>A0A444R109</accession>
<comment type="caution">
    <text evidence="2">The sequence shown here is derived from an EMBL/GenBank/DDBJ whole genome shotgun (WGS) entry which is preliminary data.</text>
</comment>
<name>A0A444R109_ECOLX</name>
<feature type="transmembrane region" description="Helical" evidence="1">
    <location>
        <begin position="12"/>
        <end position="31"/>
    </location>
</feature>
<dbReference type="EMBL" id="SCJN01001225">
    <property type="protein sequence ID" value="RXC78141.1"/>
    <property type="molecule type" value="Genomic_DNA"/>
</dbReference>